<reference evidence="1" key="1">
    <citation type="journal article" date="2021" name="bioRxiv">
        <title>Whole Genome Assembly and Annotation of Northern Wild Rice, Zizania palustris L., Supports a Whole Genome Duplication in the Zizania Genus.</title>
        <authorList>
            <person name="Haas M."/>
            <person name="Kono T."/>
            <person name="Macchietto M."/>
            <person name="Millas R."/>
            <person name="McGilp L."/>
            <person name="Shao M."/>
            <person name="Duquette J."/>
            <person name="Hirsch C.N."/>
            <person name="Kimball J."/>
        </authorList>
    </citation>
    <scope>NUCLEOTIDE SEQUENCE</scope>
    <source>
        <tissue evidence="1">Fresh leaf tissue</tissue>
    </source>
</reference>
<sequence length="100" mass="10856">MTRAEVGLGGLLCAAEQGGDKNQGEEEEVARWERTGMFIGGGGVAGKRVWWRAMVEVGETTLEFHGNVGRKRLRAAWVGDGCALRAWEAVAALRVRAERS</sequence>
<accession>A0A8J5VN17</accession>
<protein>
    <submittedName>
        <fullName evidence="1">Uncharacterized protein</fullName>
    </submittedName>
</protein>
<keyword evidence="2" id="KW-1185">Reference proteome</keyword>
<reference evidence="1" key="2">
    <citation type="submission" date="2021-02" db="EMBL/GenBank/DDBJ databases">
        <authorList>
            <person name="Kimball J.A."/>
            <person name="Haas M.W."/>
            <person name="Macchietto M."/>
            <person name="Kono T."/>
            <person name="Duquette J."/>
            <person name="Shao M."/>
        </authorList>
    </citation>
    <scope>NUCLEOTIDE SEQUENCE</scope>
    <source>
        <tissue evidence="1">Fresh leaf tissue</tissue>
    </source>
</reference>
<dbReference type="Proteomes" id="UP000729402">
    <property type="component" value="Unassembled WGS sequence"/>
</dbReference>
<organism evidence="1 2">
    <name type="scientific">Zizania palustris</name>
    <name type="common">Northern wild rice</name>
    <dbReference type="NCBI Taxonomy" id="103762"/>
    <lineage>
        <taxon>Eukaryota</taxon>
        <taxon>Viridiplantae</taxon>
        <taxon>Streptophyta</taxon>
        <taxon>Embryophyta</taxon>
        <taxon>Tracheophyta</taxon>
        <taxon>Spermatophyta</taxon>
        <taxon>Magnoliopsida</taxon>
        <taxon>Liliopsida</taxon>
        <taxon>Poales</taxon>
        <taxon>Poaceae</taxon>
        <taxon>BOP clade</taxon>
        <taxon>Oryzoideae</taxon>
        <taxon>Oryzeae</taxon>
        <taxon>Zizaniinae</taxon>
        <taxon>Zizania</taxon>
    </lineage>
</organism>
<proteinExistence type="predicted"/>
<evidence type="ECO:0000313" key="2">
    <source>
        <dbReference type="Proteomes" id="UP000729402"/>
    </source>
</evidence>
<dbReference type="AlphaFoldDB" id="A0A8J5VN17"/>
<comment type="caution">
    <text evidence="1">The sequence shown here is derived from an EMBL/GenBank/DDBJ whole genome shotgun (WGS) entry which is preliminary data.</text>
</comment>
<gene>
    <name evidence="1" type="ORF">GUJ93_ZPchr0007g4442</name>
</gene>
<name>A0A8J5VN17_ZIZPA</name>
<dbReference type="EMBL" id="JAAALK010000282">
    <property type="protein sequence ID" value="KAG8078137.1"/>
    <property type="molecule type" value="Genomic_DNA"/>
</dbReference>
<evidence type="ECO:0000313" key="1">
    <source>
        <dbReference type="EMBL" id="KAG8078137.1"/>
    </source>
</evidence>